<evidence type="ECO:0000313" key="16">
    <source>
        <dbReference type="Proteomes" id="UP000179807"/>
    </source>
</evidence>
<dbReference type="PANTHER" id="PTHR23422">
    <property type="entry name" value="DIPEPTIDYL PEPTIDASE III-RELATED"/>
    <property type="match status" value="1"/>
</dbReference>
<evidence type="ECO:0000256" key="1">
    <source>
        <dbReference type="ARBA" id="ARBA00001336"/>
    </source>
</evidence>
<comment type="caution">
    <text evidence="15">The sequence shown here is derived from an EMBL/GenBank/DDBJ whole genome shotgun (WGS) entry which is preliminary data.</text>
</comment>
<organism evidence="15 16">
    <name type="scientific">Tritrichomonas foetus</name>
    <dbReference type="NCBI Taxonomy" id="1144522"/>
    <lineage>
        <taxon>Eukaryota</taxon>
        <taxon>Metamonada</taxon>
        <taxon>Parabasalia</taxon>
        <taxon>Tritrichomonadida</taxon>
        <taxon>Tritrichomonadidae</taxon>
        <taxon>Tritrichomonas</taxon>
    </lineage>
</organism>
<evidence type="ECO:0000256" key="3">
    <source>
        <dbReference type="ARBA" id="ARBA00004496"/>
    </source>
</evidence>
<evidence type="ECO:0000256" key="12">
    <source>
        <dbReference type="ARBA" id="ARBA00023049"/>
    </source>
</evidence>
<evidence type="ECO:0000256" key="13">
    <source>
        <dbReference type="ARBA" id="ARBA00031288"/>
    </source>
</evidence>
<comment type="subcellular location">
    <subcellularLocation>
        <location evidence="3">Cytoplasm</location>
    </subcellularLocation>
</comment>
<evidence type="ECO:0000256" key="11">
    <source>
        <dbReference type="ARBA" id="ARBA00022833"/>
    </source>
</evidence>
<keyword evidence="8" id="KW-0645">Protease</keyword>
<dbReference type="PANTHER" id="PTHR23422:SF11">
    <property type="entry name" value="DIPEPTIDYL PEPTIDASE 3"/>
    <property type="match status" value="1"/>
</dbReference>
<keyword evidence="7" id="KW-0963">Cytoplasm</keyword>
<dbReference type="AlphaFoldDB" id="A0A1J4JAM3"/>
<comment type="cofactor">
    <cofactor evidence="2">
        <name>Zn(2+)</name>
        <dbReference type="ChEBI" id="CHEBI:29105"/>
    </cofactor>
</comment>
<dbReference type="InterPro" id="IPR039461">
    <property type="entry name" value="Peptidase_M49"/>
</dbReference>
<name>A0A1J4JAM3_9EUKA</name>
<keyword evidence="6" id="KW-0031">Aminopeptidase</keyword>
<evidence type="ECO:0000256" key="8">
    <source>
        <dbReference type="ARBA" id="ARBA00022670"/>
    </source>
</evidence>
<dbReference type="GO" id="GO:0004177">
    <property type="term" value="F:aminopeptidase activity"/>
    <property type="evidence" value="ECO:0007669"/>
    <property type="project" value="UniProtKB-KW"/>
</dbReference>
<proteinExistence type="inferred from homology"/>
<keyword evidence="12" id="KW-0482">Metalloprotease</keyword>
<keyword evidence="16" id="KW-1185">Reference proteome</keyword>
<dbReference type="EMBL" id="MLAK01001327">
    <property type="protein sequence ID" value="OHS94308.1"/>
    <property type="molecule type" value="Genomic_DNA"/>
</dbReference>
<keyword evidence="11" id="KW-0862">Zinc</keyword>
<keyword evidence="10" id="KW-0378">Hydrolase</keyword>
<dbReference type="VEuPathDB" id="TrichDB:TRFO_39468"/>
<evidence type="ECO:0000256" key="10">
    <source>
        <dbReference type="ARBA" id="ARBA00022801"/>
    </source>
</evidence>
<dbReference type="GO" id="GO:0008237">
    <property type="term" value="F:metallopeptidase activity"/>
    <property type="evidence" value="ECO:0007669"/>
    <property type="project" value="UniProtKB-KW"/>
</dbReference>
<comment type="similarity">
    <text evidence="4">Belongs to the peptidase M49 family.</text>
</comment>
<dbReference type="GeneID" id="94847370"/>
<dbReference type="Proteomes" id="UP000179807">
    <property type="component" value="Unassembled WGS sequence"/>
</dbReference>
<dbReference type="FunFam" id="3.30.540.30:FF:000001">
    <property type="entry name" value="Dipeptidyl peptidase 3"/>
    <property type="match status" value="1"/>
</dbReference>
<dbReference type="Gene3D" id="3.30.540.30">
    <property type="match status" value="2"/>
</dbReference>
<protein>
    <recommendedName>
        <fullName evidence="5">dipeptidyl-peptidase III</fullName>
        <ecNumber evidence="5">3.4.14.4</ecNumber>
    </recommendedName>
    <alternativeName>
        <fullName evidence="13">Dipeptidyl aminopeptidase III</fullName>
    </alternativeName>
    <alternativeName>
        <fullName evidence="14">Dipeptidyl peptidase III</fullName>
    </alternativeName>
</protein>
<evidence type="ECO:0000256" key="7">
    <source>
        <dbReference type="ARBA" id="ARBA00022490"/>
    </source>
</evidence>
<comment type="catalytic activity">
    <reaction evidence="1">
        <text>Release of an N-terminal dipeptide from a peptide comprising four or more residues, with broad specificity. Also acts on dipeptidyl 2-naphthylamides.</text>
        <dbReference type="EC" id="3.4.14.4"/>
    </reaction>
</comment>
<accession>A0A1J4JAM3</accession>
<dbReference type="GO" id="GO:0006508">
    <property type="term" value="P:proteolysis"/>
    <property type="evidence" value="ECO:0007669"/>
    <property type="project" value="UniProtKB-KW"/>
</dbReference>
<reference evidence="15" key="1">
    <citation type="submission" date="2016-10" db="EMBL/GenBank/DDBJ databases">
        <authorList>
            <person name="Benchimol M."/>
            <person name="Almeida L.G."/>
            <person name="Vasconcelos A.T."/>
            <person name="Perreira-Neves A."/>
            <person name="Rosa I.A."/>
            <person name="Tasca T."/>
            <person name="Bogo M.R."/>
            <person name="de Souza W."/>
        </authorList>
    </citation>
    <scope>NUCLEOTIDE SEQUENCE [LARGE SCALE GENOMIC DNA]</scope>
    <source>
        <strain evidence="15">K</strain>
    </source>
</reference>
<gene>
    <name evidence="15" type="ORF">TRFO_39468</name>
</gene>
<sequence>MEAPYLCQTGFNVQDLCISDVLKNLNDKTSKYATYLSLATWAGFPILASQSSREALPIHDFLSALVSEFPTDKLKAATGETNTPLFYLLEYGAQFYFNGSNYIGFGDNKFIPRCSKEDVLSILAGHQNLIDLFNKCSERMYSYEPSNCLHLGFHPGGTTTYYDPEDFTEDEQKGIDAVLKEKGVRIENTIIIRHDDHYEVSIASIDVSKSDAIGQFNGKNIIVTHGRHSDTLKKVNHWLTLAKENAENEQQVKMLTALIAHYQTGSVESHEEFSRAWVHDTTMTVEMHHGFIESYRDPSGVRCEYEGLVASVDAKESESLHRYVDNSSTILGLLPYPKEYERKTFTPPSYNAINIITYCSSGMPIGINIPNYDSIRLNEGFKNVSLINVMASSATTPASFNFLEPQQAETLSANFKHVSSFHVASHELFGHGSAGLLHKEDVVGKNIPDLLNPGRFVTTYYEDDATFDSAFGPVASSYEECRAETTALYLAFKPEATDIFNVPADKRQEFALCAVLSMVNSALKTLYCYAPEVSQWKQAHSCARFAILRSLIIWGRGSVKVYKADDGTFKAYVDPSNLEGAHDAVENLLKHLNYYKTTAQVRAGQEFLRSLASFDDFWLAVREFGLTQRPKRSVCCGAIIRKRDNGEYALEAVSDQPKTTFDILSSIATNIKLALE</sequence>
<evidence type="ECO:0000256" key="9">
    <source>
        <dbReference type="ARBA" id="ARBA00022723"/>
    </source>
</evidence>
<dbReference type="Pfam" id="PF03571">
    <property type="entry name" value="Peptidase_M49"/>
    <property type="match status" value="1"/>
</dbReference>
<dbReference type="RefSeq" id="XP_068347445.1">
    <property type="nucleotide sequence ID" value="XM_068512666.1"/>
</dbReference>
<evidence type="ECO:0000256" key="14">
    <source>
        <dbReference type="ARBA" id="ARBA00032119"/>
    </source>
</evidence>
<dbReference type="GO" id="GO:0046872">
    <property type="term" value="F:metal ion binding"/>
    <property type="evidence" value="ECO:0007669"/>
    <property type="project" value="UniProtKB-KW"/>
</dbReference>
<dbReference type="OrthoDB" id="4694525at2759"/>
<evidence type="ECO:0000256" key="6">
    <source>
        <dbReference type="ARBA" id="ARBA00022438"/>
    </source>
</evidence>
<evidence type="ECO:0000256" key="4">
    <source>
        <dbReference type="ARBA" id="ARBA00010200"/>
    </source>
</evidence>
<keyword evidence="9" id="KW-0479">Metal-binding</keyword>
<dbReference type="GO" id="GO:0008239">
    <property type="term" value="F:dipeptidyl-peptidase activity"/>
    <property type="evidence" value="ECO:0007669"/>
    <property type="project" value="UniProtKB-EC"/>
</dbReference>
<dbReference type="GO" id="GO:0005737">
    <property type="term" value="C:cytoplasm"/>
    <property type="evidence" value="ECO:0007669"/>
    <property type="project" value="UniProtKB-SubCell"/>
</dbReference>
<evidence type="ECO:0000313" key="15">
    <source>
        <dbReference type="EMBL" id="OHS94308.1"/>
    </source>
</evidence>
<evidence type="ECO:0000256" key="2">
    <source>
        <dbReference type="ARBA" id="ARBA00001947"/>
    </source>
</evidence>
<dbReference type="EC" id="3.4.14.4" evidence="5"/>
<evidence type="ECO:0000256" key="5">
    <source>
        <dbReference type="ARBA" id="ARBA00012063"/>
    </source>
</evidence>